<dbReference type="GO" id="GO:0006513">
    <property type="term" value="P:protein monoubiquitination"/>
    <property type="evidence" value="ECO:0007669"/>
    <property type="project" value="InterPro"/>
</dbReference>
<feature type="region of interest" description="Disordered" evidence="20">
    <location>
        <begin position="767"/>
        <end position="861"/>
    </location>
</feature>
<evidence type="ECO:0000256" key="20">
    <source>
        <dbReference type="SAM" id="MobiDB-lite"/>
    </source>
</evidence>
<dbReference type="SMART" id="SM00384">
    <property type="entry name" value="AT_hook"/>
    <property type="match status" value="5"/>
</dbReference>
<dbReference type="InterPro" id="IPR039577">
    <property type="entry name" value="Rad18"/>
</dbReference>
<comment type="caution">
    <text evidence="25">The sequence shown here is derived from an EMBL/GenBank/DDBJ whole genome shotgun (WGS) entry which is preliminary data.</text>
</comment>
<dbReference type="EMBL" id="JBBCAQ010000010">
    <property type="protein sequence ID" value="KAK7601786.1"/>
    <property type="molecule type" value="Genomic_DNA"/>
</dbReference>
<keyword evidence="18" id="KW-0810">Translation regulation</keyword>
<dbReference type="EC" id="2.3.2.27" evidence="5"/>
<evidence type="ECO:0000256" key="18">
    <source>
        <dbReference type="PROSITE-ProRule" id="PRU00855"/>
    </source>
</evidence>
<evidence type="ECO:0000256" key="6">
    <source>
        <dbReference type="ARBA" id="ARBA00022679"/>
    </source>
</evidence>
<evidence type="ECO:0000259" key="24">
    <source>
        <dbReference type="PROSITE" id="PS51908"/>
    </source>
</evidence>
<dbReference type="InterPro" id="IPR006642">
    <property type="entry name" value="Rad18_UBZ4"/>
</dbReference>
<evidence type="ECO:0000256" key="3">
    <source>
        <dbReference type="ARBA" id="ARBA00004906"/>
    </source>
</evidence>
<dbReference type="Gene3D" id="3.30.40.10">
    <property type="entry name" value="Zinc/RING finger domain, C3HC4 (zinc finger)"/>
    <property type="match status" value="1"/>
</dbReference>
<dbReference type="SMART" id="SM00734">
    <property type="entry name" value="ZnF_Rad18"/>
    <property type="match status" value="1"/>
</dbReference>
<proteinExistence type="inferred from homology"/>
<dbReference type="GO" id="GO:0006417">
    <property type="term" value="P:regulation of translation"/>
    <property type="evidence" value="ECO:0007669"/>
    <property type="project" value="UniProtKB-UniRule"/>
</dbReference>
<keyword evidence="11" id="KW-0862">Zinc</keyword>
<dbReference type="GO" id="GO:0006281">
    <property type="term" value="P:DNA repair"/>
    <property type="evidence" value="ECO:0007669"/>
    <property type="project" value="UniProtKB-KW"/>
</dbReference>
<evidence type="ECO:0000256" key="7">
    <source>
        <dbReference type="ARBA" id="ARBA00022723"/>
    </source>
</evidence>
<feature type="compositionally biased region" description="Basic and acidic residues" evidence="20">
    <location>
        <begin position="557"/>
        <end position="641"/>
    </location>
</feature>
<comment type="catalytic activity">
    <reaction evidence="1">
        <text>S-ubiquitinyl-[E2 ubiquitin-conjugating enzyme]-L-cysteine + [acceptor protein]-L-lysine = [E2 ubiquitin-conjugating enzyme]-L-cysteine + N(6)-ubiquitinyl-[acceptor protein]-L-lysine.</text>
        <dbReference type="EC" id="2.3.2.27"/>
    </reaction>
</comment>
<feature type="region of interest" description="Disordered" evidence="20">
    <location>
        <begin position="688"/>
        <end position="737"/>
    </location>
</feature>
<sequence length="1130" mass="128868">MEVDEGVLLSELITDQNSTSDDIPDNSSISILDNLLKCSICYDYFDTCVITDCSHNFCSLCIRRYIQYKTECPVCFKELYDSSLRANRVVDEFRKLFPEIKDRIVKCVRTINSRKPHSVSPSPQKNAEFKTPKKVHSTSNIAASVPEVATVSHKPSLVAPSVTRPSVTQTQSASDRVLIPKMFFSPSKRSCSNPEKNCVMQECPVCNVFIPERNMNRHLDDCLKRSEEASKAKNSPPVNKRTPLPKLVFRLLSSTNLRNKAKEYGLSHHGDNETLKNRIQKYTALYNAECDKPNPRPVSELIRQLEREEKVLALQKLPKNNILSHMGDVTDKSKVRAQYLKENEKSFENLINKVKNQQANKKKETAPLADLCQPSTSKTHFDLSYGALDDDMLEIDEIKIEQVDNDSQQNPELVQPEKHSSEEEDAFNPTKRKSFRNKRLDFEECSPESVLFDAERIKLEPDVEIFEVSPDRNVGSFEHLFSFASSFRGEVGRRRGRPRKYPPGEDPKSLRTGRSIDRPPKYASGAVQCLPKFQLPRISCIKRVEVKRGPGRPRKHPPNERRPRKHPPNERRPHKHPPNERWPLKYPPDGRRPLKYPPDERRPLKYSPDERRPLKYSPDERRPLKYPPNERRPLKYPPDKKRPGRPRKCPPVEVPKLCRPGQSISQPPKCITEGVQCLAKIQLPQVEVKKGPGRPRKYPPNERRPFKYSLDEWRPEQPRMCPPVKAPKLHHTDQSIDQPPKYAKEIVLWLPKIQLTRLPCASIKQVEVKRGPGRPRKYPPGESPYQHSTGRRVGCPCEVAPEESVSVLTTDRQVDREVTSLTDDETEKAFGKDASEDDDSSDSPAVVMSTRRKRRAGDGLTKKSLHEIREDFRRNGIDCDFTDGDQTLAANVADPTWSKFATSPTFTSPTTTTPNLSPTSTLLNAKGSPNVFEPNLLSGLPLQLRQLYVQNLLQAGLVNGKTVVESLLYQQLSEMLQQQQQQQNFSSNSQLNNGFSQNLLNLLYDAKLSASKLSVDNANSAFVEFRARECGFCKSNKETREFYTSHYLKNSEGHVVCPILSKYVCPYCQATGIYAHTKGYCPQKPATETGYNQFRNSDKFMKTDSPLKFTKSCATDKAVSRYSFLKHRVF</sequence>
<evidence type="ECO:0000259" key="21">
    <source>
        <dbReference type="PROSITE" id="PS50089"/>
    </source>
</evidence>
<dbReference type="GO" id="GO:0097505">
    <property type="term" value="C:Rad6-Rad18 complex"/>
    <property type="evidence" value="ECO:0007669"/>
    <property type="project" value="TreeGrafter"/>
</dbReference>
<accession>A0AAN9TRW6</accession>
<dbReference type="PANTHER" id="PTHR14134:SF2">
    <property type="entry name" value="E3 UBIQUITIN-PROTEIN LIGASE RAD18"/>
    <property type="match status" value="1"/>
</dbReference>
<dbReference type="SMART" id="SM00184">
    <property type="entry name" value="RING"/>
    <property type="match status" value="1"/>
</dbReference>
<evidence type="ECO:0000313" key="26">
    <source>
        <dbReference type="Proteomes" id="UP001367676"/>
    </source>
</evidence>
<keyword evidence="10" id="KW-0833">Ubl conjugation pathway</keyword>
<evidence type="ECO:0000259" key="23">
    <source>
        <dbReference type="PROSITE" id="PS51522"/>
    </source>
</evidence>
<dbReference type="GO" id="GO:0005634">
    <property type="term" value="C:nucleus"/>
    <property type="evidence" value="ECO:0007669"/>
    <property type="project" value="UniProtKB-SubCell"/>
</dbReference>
<dbReference type="GO" id="GO:0003697">
    <property type="term" value="F:single-stranded DNA binding"/>
    <property type="evidence" value="ECO:0007669"/>
    <property type="project" value="InterPro"/>
</dbReference>
<dbReference type="InterPro" id="IPR001841">
    <property type="entry name" value="Znf_RING"/>
</dbReference>
<dbReference type="PROSITE" id="PS51522">
    <property type="entry name" value="ZF_NANOS"/>
    <property type="match status" value="1"/>
</dbReference>
<evidence type="ECO:0000256" key="8">
    <source>
        <dbReference type="ARBA" id="ARBA00022763"/>
    </source>
</evidence>
<dbReference type="InterPro" id="IPR003034">
    <property type="entry name" value="SAP_dom"/>
</dbReference>
<evidence type="ECO:0000256" key="10">
    <source>
        <dbReference type="ARBA" id="ARBA00022786"/>
    </source>
</evidence>
<keyword evidence="14" id="KW-0539">Nucleus</keyword>
<dbReference type="SUPFAM" id="SSF57850">
    <property type="entry name" value="RING/U-box"/>
    <property type="match status" value="1"/>
</dbReference>
<feature type="domain" description="RING-type" evidence="21">
    <location>
        <begin position="38"/>
        <end position="75"/>
    </location>
</feature>
<reference evidence="25 26" key="1">
    <citation type="submission" date="2024-03" db="EMBL/GenBank/DDBJ databases">
        <title>Adaptation during the transition from Ophiocordyceps entomopathogen to insect associate is accompanied by gene loss and intensified selection.</title>
        <authorList>
            <person name="Ward C.M."/>
            <person name="Onetto C.A."/>
            <person name="Borneman A.R."/>
        </authorList>
    </citation>
    <scope>NUCLEOTIDE SEQUENCE [LARGE SCALE GENOMIC DNA]</scope>
    <source>
        <strain evidence="25">AWRI1</strain>
        <tissue evidence="25">Single Adult Female</tissue>
    </source>
</reference>
<dbReference type="PROSITE" id="PS50800">
    <property type="entry name" value="SAP"/>
    <property type="match status" value="1"/>
</dbReference>
<dbReference type="InterPro" id="IPR024161">
    <property type="entry name" value="Znf_nanos-typ"/>
</dbReference>
<evidence type="ECO:0000256" key="13">
    <source>
        <dbReference type="ARBA" id="ARBA00023204"/>
    </source>
</evidence>
<evidence type="ECO:0000256" key="1">
    <source>
        <dbReference type="ARBA" id="ARBA00000900"/>
    </source>
</evidence>
<dbReference type="Proteomes" id="UP001367676">
    <property type="component" value="Unassembled WGS sequence"/>
</dbReference>
<evidence type="ECO:0000256" key="12">
    <source>
        <dbReference type="ARBA" id="ARBA00023125"/>
    </source>
</evidence>
<gene>
    <name evidence="25" type="ORF">V9T40_009227</name>
</gene>
<evidence type="ECO:0000256" key="2">
    <source>
        <dbReference type="ARBA" id="ARBA00004123"/>
    </source>
</evidence>
<evidence type="ECO:0000259" key="22">
    <source>
        <dbReference type="PROSITE" id="PS50800"/>
    </source>
</evidence>
<evidence type="ECO:0000256" key="17">
    <source>
        <dbReference type="PROSITE-ProRule" id="PRU00175"/>
    </source>
</evidence>
<dbReference type="FunFam" id="3.30.40.10:FF:000172">
    <property type="entry name" value="E3 ubiquitin-protein ligase RAD18"/>
    <property type="match status" value="1"/>
</dbReference>
<keyword evidence="6" id="KW-0808">Transferase</keyword>
<keyword evidence="18" id="KW-0694">RNA-binding</keyword>
<dbReference type="InterPro" id="IPR017956">
    <property type="entry name" value="AT_hook_DNA-bd_motif"/>
</dbReference>
<dbReference type="PROSITE" id="PS51908">
    <property type="entry name" value="ZF_UBZ4"/>
    <property type="match status" value="1"/>
</dbReference>
<keyword evidence="13 19" id="KW-0234">DNA repair</keyword>
<feature type="domain" description="Nanos-type" evidence="23">
    <location>
        <begin position="1029"/>
        <end position="1083"/>
    </location>
</feature>
<evidence type="ECO:0000256" key="19">
    <source>
        <dbReference type="PROSITE-ProRule" id="PRU01256"/>
    </source>
</evidence>
<feature type="domain" description="SAP" evidence="22">
    <location>
        <begin position="249"/>
        <end position="283"/>
    </location>
</feature>
<dbReference type="InterPro" id="IPR017907">
    <property type="entry name" value="Znf_RING_CS"/>
</dbReference>
<keyword evidence="12" id="KW-0238">DNA-binding</keyword>
<keyword evidence="8 19" id="KW-0227">DNA damage</keyword>
<evidence type="ECO:0000256" key="9">
    <source>
        <dbReference type="ARBA" id="ARBA00022771"/>
    </source>
</evidence>
<comment type="similarity">
    <text evidence="4">Belongs to the RAD18 family.</text>
</comment>
<protein>
    <recommendedName>
        <fullName evidence="5">RING-type E3 ubiquitin transferase</fullName>
        <ecNumber evidence="5">2.3.2.27</ecNumber>
    </recommendedName>
    <alternativeName>
        <fullName evidence="15 16">RING-type E3 ubiquitin transferase RAD18</fullName>
    </alternativeName>
</protein>
<dbReference type="Pfam" id="PF13923">
    <property type="entry name" value="zf-C3HC4_2"/>
    <property type="match status" value="1"/>
</dbReference>
<feature type="compositionally biased region" description="Basic and acidic residues" evidence="20">
    <location>
        <begin position="502"/>
        <end position="520"/>
    </location>
</feature>
<dbReference type="InterPro" id="IPR013083">
    <property type="entry name" value="Znf_RING/FYVE/PHD"/>
</dbReference>
<dbReference type="Pfam" id="PF05741">
    <property type="entry name" value="zf-nanos"/>
    <property type="match status" value="1"/>
</dbReference>
<dbReference type="PROSITE" id="PS00518">
    <property type="entry name" value="ZF_RING_1"/>
    <property type="match status" value="1"/>
</dbReference>
<evidence type="ECO:0000256" key="5">
    <source>
        <dbReference type="ARBA" id="ARBA00012483"/>
    </source>
</evidence>
<dbReference type="Gene3D" id="4.10.60.30">
    <property type="entry name" value="Nanos, RNA-binding domain"/>
    <property type="match status" value="1"/>
</dbReference>
<feature type="domain" description="UBZ4-type" evidence="24">
    <location>
        <begin position="200"/>
        <end position="227"/>
    </location>
</feature>
<keyword evidence="9 17" id="KW-0863">Zinc-finger</keyword>
<evidence type="ECO:0000256" key="14">
    <source>
        <dbReference type="ARBA" id="ARBA00023242"/>
    </source>
</evidence>
<name>A0AAN9TRW6_9HEMI</name>
<dbReference type="GO" id="GO:0006301">
    <property type="term" value="P:DNA damage tolerance"/>
    <property type="evidence" value="ECO:0007669"/>
    <property type="project" value="InterPro"/>
</dbReference>
<dbReference type="GO" id="GO:0008270">
    <property type="term" value="F:zinc ion binding"/>
    <property type="evidence" value="ECO:0007669"/>
    <property type="project" value="UniProtKB-KW"/>
</dbReference>
<feature type="region of interest" description="Disordered" evidence="20">
    <location>
        <begin position="489"/>
        <end position="526"/>
    </location>
</feature>
<organism evidence="25 26">
    <name type="scientific">Parthenolecanium corni</name>
    <dbReference type="NCBI Taxonomy" id="536013"/>
    <lineage>
        <taxon>Eukaryota</taxon>
        <taxon>Metazoa</taxon>
        <taxon>Ecdysozoa</taxon>
        <taxon>Arthropoda</taxon>
        <taxon>Hexapoda</taxon>
        <taxon>Insecta</taxon>
        <taxon>Pterygota</taxon>
        <taxon>Neoptera</taxon>
        <taxon>Paraneoptera</taxon>
        <taxon>Hemiptera</taxon>
        <taxon>Sternorrhyncha</taxon>
        <taxon>Coccoidea</taxon>
        <taxon>Coccidae</taxon>
        <taxon>Parthenolecanium</taxon>
    </lineage>
</organism>
<feature type="compositionally biased region" description="Basic and acidic residues" evidence="20">
    <location>
        <begin position="699"/>
        <end position="717"/>
    </location>
</feature>
<comment type="similarity">
    <text evidence="18">Belongs to the nanos family.</text>
</comment>
<feature type="region of interest" description="Disordered" evidence="20">
    <location>
        <begin position="544"/>
        <end position="665"/>
    </location>
</feature>
<comment type="pathway">
    <text evidence="3">Protein modification; protein ubiquitination.</text>
</comment>
<dbReference type="GO" id="GO:0061630">
    <property type="term" value="F:ubiquitin protein ligase activity"/>
    <property type="evidence" value="ECO:0007669"/>
    <property type="project" value="UniProtKB-EC"/>
</dbReference>
<dbReference type="InterPro" id="IPR038129">
    <property type="entry name" value="Nanos_sf"/>
</dbReference>
<dbReference type="PROSITE" id="PS50089">
    <property type="entry name" value="ZF_RING_2"/>
    <property type="match status" value="1"/>
</dbReference>
<feature type="region of interest" description="Disordered" evidence="20">
    <location>
        <begin position="402"/>
        <end position="432"/>
    </location>
</feature>
<keyword evidence="26" id="KW-1185">Reference proteome</keyword>
<dbReference type="CDD" id="cd16529">
    <property type="entry name" value="RING-HC_RAD18"/>
    <property type="match status" value="1"/>
</dbReference>
<evidence type="ECO:0000313" key="25">
    <source>
        <dbReference type="EMBL" id="KAK7601786.1"/>
    </source>
</evidence>
<evidence type="ECO:0000256" key="15">
    <source>
        <dbReference type="ARBA" id="ARBA00031783"/>
    </source>
</evidence>
<keyword evidence="7" id="KW-0479">Metal-binding</keyword>
<comment type="subcellular location">
    <subcellularLocation>
        <location evidence="2">Nucleus</location>
    </subcellularLocation>
</comment>
<dbReference type="PANTHER" id="PTHR14134">
    <property type="entry name" value="E3 UBIQUITIN-PROTEIN LIGASE RAD18"/>
    <property type="match status" value="1"/>
</dbReference>
<evidence type="ECO:0000256" key="16">
    <source>
        <dbReference type="ARBA" id="ARBA00082369"/>
    </source>
</evidence>
<evidence type="ECO:0000256" key="4">
    <source>
        <dbReference type="ARBA" id="ARBA00009506"/>
    </source>
</evidence>
<dbReference type="GO" id="GO:0003723">
    <property type="term" value="F:RNA binding"/>
    <property type="evidence" value="ECO:0007669"/>
    <property type="project" value="UniProtKB-UniRule"/>
</dbReference>
<dbReference type="Gene3D" id="3.30.160.60">
    <property type="entry name" value="Classic Zinc Finger"/>
    <property type="match status" value="1"/>
</dbReference>
<dbReference type="AlphaFoldDB" id="A0AAN9TRW6"/>
<evidence type="ECO:0000256" key="11">
    <source>
        <dbReference type="ARBA" id="ARBA00022833"/>
    </source>
</evidence>